<evidence type="ECO:0000313" key="7">
    <source>
        <dbReference type="Proteomes" id="UP000186040"/>
    </source>
</evidence>
<comment type="similarity">
    <text evidence="1">Belongs to the ABC transporter superfamily.</text>
</comment>
<evidence type="ECO:0000256" key="2">
    <source>
        <dbReference type="ARBA" id="ARBA00022448"/>
    </source>
</evidence>
<comment type="caution">
    <text evidence="6">The sequence shown here is derived from an EMBL/GenBank/DDBJ whole genome shotgun (WGS) entry which is preliminary data.</text>
</comment>
<dbReference type="Pfam" id="PF00005">
    <property type="entry name" value="ABC_tran"/>
    <property type="match status" value="2"/>
</dbReference>
<keyword evidence="3" id="KW-0547">Nucleotide-binding</keyword>
<keyword evidence="4 6" id="KW-0067">ATP-binding</keyword>
<gene>
    <name evidence="6" type="ORF">BJP25_09415</name>
</gene>
<dbReference type="EMBL" id="MKQR01000006">
    <property type="protein sequence ID" value="OLR94835.1"/>
    <property type="molecule type" value="Genomic_DNA"/>
</dbReference>
<sequence>MTATGTTTSGVPTAPPLVEVEGLRVVDAAGRTVLAGVDLVLRAGERVGVVGESGAGKTTLALAAIGAVRPGLTVTGGRVLVDGHDVLTAPTARLRALRRGAVAYLPQDPPSALTPTLRVARQLREQAADRDPAAIAERLAQVGLPGHRAFQRRYPHQLSGGQQQRLALARATSADPRALVLDEPTAGLDGPMRALVLDQLDALVARRGLAVLFITHDLDAAARTTDRLVILRGGRVVEDGPTADVLTRPRAAYTAELVAAAPSPVVDPARVITPARGAPVLRVEGVRATRGRAVVLDGVDLDVHPGESVALLGRSGCGKTTLAQCATGALVPRTGRVLLDGRELPAALRARSVPQRRAVQLIPQDVTGSLNPRRTVGSAIAGFVKLGREAARAGERTLELLAMVGLPPEIAGRLPREVSGGQRQRVAIARALAADARVLVCDEITSSLDVRIAADVLDLLDRLRAELGFAVLTITHDLGVIARHADRVVVLDGGRVVEHGPVPAVFTDPAHPATRELLAAARAARTPGSAATAP</sequence>
<dbReference type="InterPro" id="IPR050319">
    <property type="entry name" value="ABC_transp_ATP-bind"/>
</dbReference>
<dbReference type="Gene3D" id="3.40.50.300">
    <property type="entry name" value="P-loop containing nucleotide triphosphate hydrolases"/>
    <property type="match status" value="2"/>
</dbReference>
<dbReference type="GO" id="GO:0005524">
    <property type="term" value="F:ATP binding"/>
    <property type="evidence" value="ECO:0007669"/>
    <property type="project" value="UniProtKB-KW"/>
</dbReference>
<dbReference type="InterPro" id="IPR003593">
    <property type="entry name" value="AAA+_ATPase"/>
</dbReference>
<protein>
    <submittedName>
        <fullName evidence="6">ABC transporter ATP-binding protein</fullName>
    </submittedName>
</protein>
<feature type="domain" description="ABC transporter" evidence="5">
    <location>
        <begin position="18"/>
        <end position="258"/>
    </location>
</feature>
<feature type="domain" description="ABC transporter" evidence="5">
    <location>
        <begin position="281"/>
        <end position="518"/>
    </location>
</feature>
<keyword evidence="7" id="KW-1185">Reference proteome</keyword>
<dbReference type="RefSeq" id="WP_075973403.1">
    <property type="nucleotide sequence ID" value="NZ_MKQR01000006.1"/>
</dbReference>
<dbReference type="GO" id="GO:0055085">
    <property type="term" value="P:transmembrane transport"/>
    <property type="evidence" value="ECO:0007669"/>
    <property type="project" value="UniProtKB-ARBA"/>
</dbReference>
<dbReference type="STRING" id="1193682.BJP25_09415"/>
<keyword evidence="2" id="KW-0813">Transport</keyword>
<dbReference type="PANTHER" id="PTHR43776">
    <property type="entry name" value="TRANSPORT ATP-BINDING PROTEIN"/>
    <property type="match status" value="1"/>
</dbReference>
<evidence type="ECO:0000256" key="3">
    <source>
        <dbReference type="ARBA" id="ARBA00022741"/>
    </source>
</evidence>
<evidence type="ECO:0000256" key="1">
    <source>
        <dbReference type="ARBA" id="ARBA00005417"/>
    </source>
</evidence>
<accession>A0A1Q9LS26</accession>
<reference evidence="6 7" key="1">
    <citation type="submission" date="2016-10" db="EMBL/GenBank/DDBJ databases">
        <title>The Draft Genome Sequence of Actinokineospora bangkokensis 44EHWT reveals the biosynthetic pathway of antifungal compounds Thailandins with unusual extender unit butylmalonyl-CoA.</title>
        <authorList>
            <person name="Greule A."/>
            <person name="Intra B."/>
            <person name="Flemming S."/>
            <person name="Rommel M.G."/>
            <person name="Panbangred W."/>
            <person name="Bechthold A."/>
        </authorList>
    </citation>
    <scope>NUCLEOTIDE SEQUENCE [LARGE SCALE GENOMIC DNA]</scope>
    <source>
        <strain evidence="6 7">44EHW</strain>
    </source>
</reference>
<dbReference type="PROSITE" id="PS00211">
    <property type="entry name" value="ABC_TRANSPORTER_1"/>
    <property type="match status" value="2"/>
</dbReference>
<evidence type="ECO:0000313" key="6">
    <source>
        <dbReference type="EMBL" id="OLR94835.1"/>
    </source>
</evidence>
<dbReference type="OrthoDB" id="3169708at2"/>
<dbReference type="GO" id="GO:0016887">
    <property type="term" value="F:ATP hydrolysis activity"/>
    <property type="evidence" value="ECO:0007669"/>
    <property type="project" value="InterPro"/>
</dbReference>
<proteinExistence type="inferred from homology"/>
<dbReference type="SUPFAM" id="SSF52540">
    <property type="entry name" value="P-loop containing nucleoside triphosphate hydrolases"/>
    <property type="match status" value="2"/>
</dbReference>
<dbReference type="PROSITE" id="PS50893">
    <property type="entry name" value="ABC_TRANSPORTER_2"/>
    <property type="match status" value="2"/>
</dbReference>
<dbReference type="CDD" id="cd03257">
    <property type="entry name" value="ABC_NikE_OppD_transporters"/>
    <property type="match status" value="2"/>
</dbReference>
<dbReference type="InterPro" id="IPR027417">
    <property type="entry name" value="P-loop_NTPase"/>
</dbReference>
<dbReference type="PANTHER" id="PTHR43776:SF7">
    <property type="entry name" value="D,D-DIPEPTIDE TRANSPORT ATP-BINDING PROTEIN DDPF-RELATED"/>
    <property type="match status" value="1"/>
</dbReference>
<dbReference type="SMART" id="SM00382">
    <property type="entry name" value="AAA"/>
    <property type="match status" value="2"/>
</dbReference>
<dbReference type="InterPro" id="IPR003439">
    <property type="entry name" value="ABC_transporter-like_ATP-bd"/>
</dbReference>
<organism evidence="6 7">
    <name type="scientific">Actinokineospora bangkokensis</name>
    <dbReference type="NCBI Taxonomy" id="1193682"/>
    <lineage>
        <taxon>Bacteria</taxon>
        <taxon>Bacillati</taxon>
        <taxon>Actinomycetota</taxon>
        <taxon>Actinomycetes</taxon>
        <taxon>Pseudonocardiales</taxon>
        <taxon>Pseudonocardiaceae</taxon>
        <taxon>Actinokineospora</taxon>
    </lineage>
</organism>
<dbReference type="AlphaFoldDB" id="A0A1Q9LS26"/>
<dbReference type="InterPro" id="IPR017871">
    <property type="entry name" value="ABC_transporter-like_CS"/>
</dbReference>
<name>A0A1Q9LS26_9PSEU</name>
<evidence type="ECO:0000256" key="4">
    <source>
        <dbReference type="ARBA" id="ARBA00022840"/>
    </source>
</evidence>
<dbReference type="Proteomes" id="UP000186040">
    <property type="component" value="Unassembled WGS sequence"/>
</dbReference>
<evidence type="ECO:0000259" key="5">
    <source>
        <dbReference type="PROSITE" id="PS50893"/>
    </source>
</evidence>